<feature type="region of interest" description="Disordered" evidence="1">
    <location>
        <begin position="150"/>
        <end position="185"/>
    </location>
</feature>
<proteinExistence type="predicted"/>
<dbReference type="AlphaFoldDB" id="A0A835ZED1"/>
<accession>A0A835ZED1</accession>
<dbReference type="Proteomes" id="UP000664859">
    <property type="component" value="Unassembled WGS sequence"/>
</dbReference>
<evidence type="ECO:0000313" key="2">
    <source>
        <dbReference type="EMBL" id="KAG5189800.1"/>
    </source>
</evidence>
<feature type="compositionally biased region" description="Low complexity" evidence="1">
    <location>
        <begin position="165"/>
        <end position="175"/>
    </location>
</feature>
<name>A0A835ZED1_9STRA</name>
<evidence type="ECO:0000256" key="1">
    <source>
        <dbReference type="SAM" id="MobiDB-lite"/>
    </source>
</evidence>
<reference evidence="2" key="1">
    <citation type="submission" date="2021-02" db="EMBL/GenBank/DDBJ databases">
        <title>First Annotated Genome of the Yellow-green Alga Tribonema minus.</title>
        <authorList>
            <person name="Mahan K.M."/>
        </authorList>
    </citation>
    <scope>NUCLEOTIDE SEQUENCE</scope>
    <source>
        <strain evidence="2">UTEX B ZZ1240</strain>
    </source>
</reference>
<protein>
    <submittedName>
        <fullName evidence="2">Uncharacterized protein</fullName>
    </submittedName>
</protein>
<sequence>MCSSAIAQARRRVSFNLATSTQHPMKAAHAAATPVERAERNGDEEQAPVIDKPSLASIDTILGAFFLNLPTKKRLAVKGRPAAVAANTNRSSSRRKKRVRFDGPIFGAFLDRPGLWEDIACMETEKAAACAATAASLAAGAAAAAAATEASSSEGSSSEDETIRPQVVPQQQQATVPPPTMRRSTSSCMLVAGPLHNALGSSPFSAAF</sequence>
<comment type="caution">
    <text evidence="2">The sequence shown here is derived from an EMBL/GenBank/DDBJ whole genome shotgun (WGS) entry which is preliminary data.</text>
</comment>
<gene>
    <name evidence="2" type="ORF">JKP88DRAFT_300733</name>
</gene>
<evidence type="ECO:0000313" key="3">
    <source>
        <dbReference type="Proteomes" id="UP000664859"/>
    </source>
</evidence>
<keyword evidence="3" id="KW-1185">Reference proteome</keyword>
<organism evidence="2 3">
    <name type="scientific">Tribonema minus</name>
    <dbReference type="NCBI Taxonomy" id="303371"/>
    <lineage>
        <taxon>Eukaryota</taxon>
        <taxon>Sar</taxon>
        <taxon>Stramenopiles</taxon>
        <taxon>Ochrophyta</taxon>
        <taxon>PX clade</taxon>
        <taxon>Xanthophyceae</taxon>
        <taxon>Tribonematales</taxon>
        <taxon>Tribonemataceae</taxon>
        <taxon>Tribonema</taxon>
    </lineage>
</organism>
<dbReference type="EMBL" id="JAFCMP010000045">
    <property type="protein sequence ID" value="KAG5189800.1"/>
    <property type="molecule type" value="Genomic_DNA"/>
</dbReference>